<dbReference type="InterPro" id="IPR036291">
    <property type="entry name" value="NAD(P)-bd_dom_sf"/>
</dbReference>
<protein>
    <submittedName>
        <fullName evidence="4">Linear gramicidin synthase subunit D</fullName>
    </submittedName>
</protein>
<comment type="caution">
    <text evidence="4">The sequence shown here is derived from an EMBL/GenBank/DDBJ whole genome shotgun (WGS) entry which is preliminary data.</text>
</comment>
<sequence length="693" mass="77832">MKQAYATFARNLRETHDALLILKSIRETKTSRQCLILLDPENCENEAWSKLTALFDGVVKLGTNGDYDFNCHVLLNCVTLVKFDRICLIDPSSVIVGNMDNLFAVQTNKFMVGNGIIILTPDMGTHQNLQNYLNGFEKQKTFDGLKRAMVEDFQILQLDNNFHLDFESEKLYVTRSHKHVEFVYNTKFANRISAQLLNKSEKLSPNGKTNLDIVSTNISAPTDDHDVSRKKFNNEKETLIIEDSKLWKHISVDSTKKPYVPLGKVKTIFLTGATGSLGPYMIQQLTLLPHVEKIFCLVRALPKSSESTLSRLHSRLKFLDLFDTTDLSKLAVVNGDVSRDKFGLDLPMYELLSREVDAIVHFAVRSDHIKPYENLSILQSVNVMGTQRIIEFAAEQKVKWINNASTMACFPQNLAKIKHVDLEGWPQQGDYDTSTNFGYGISKFIGDRLIGQAVEIGIPCKSFRFPAVSGASVTGKQDLGGASSHALKRIIHLVSTGIIPELSIPLTQLPADVCARICITIFFNEEAPLAMYNVNPHLQLEIALLELVPEFGTQLIIIQLYGYALKKVGLSDTESFVAYWIKLCKNNGLDLESFKEILLKSVGDPGKIFEDEGILEYLKSQESEGEIGSWNIYHFTQRNADVIEELGSKLLKKGNVATYFPNVKEVVPTVIECIRNDLNYAIRNATCLFQAGR</sequence>
<evidence type="ECO:0000256" key="1">
    <source>
        <dbReference type="ARBA" id="ARBA00022450"/>
    </source>
</evidence>
<dbReference type="PANTHER" id="PTHR44845">
    <property type="entry name" value="CARRIER DOMAIN-CONTAINING PROTEIN"/>
    <property type="match status" value="1"/>
</dbReference>
<dbReference type="AlphaFoldDB" id="A0A226DNW9"/>
<dbReference type="Proteomes" id="UP000198287">
    <property type="component" value="Unassembled WGS sequence"/>
</dbReference>
<evidence type="ECO:0000313" key="5">
    <source>
        <dbReference type="Proteomes" id="UP000198287"/>
    </source>
</evidence>
<organism evidence="4 5">
    <name type="scientific">Folsomia candida</name>
    <name type="common">Springtail</name>
    <dbReference type="NCBI Taxonomy" id="158441"/>
    <lineage>
        <taxon>Eukaryota</taxon>
        <taxon>Metazoa</taxon>
        <taxon>Ecdysozoa</taxon>
        <taxon>Arthropoda</taxon>
        <taxon>Hexapoda</taxon>
        <taxon>Collembola</taxon>
        <taxon>Entomobryomorpha</taxon>
        <taxon>Isotomoidea</taxon>
        <taxon>Isotomidae</taxon>
        <taxon>Proisotominae</taxon>
        <taxon>Folsomia</taxon>
    </lineage>
</organism>
<accession>A0A226DNW9</accession>
<dbReference type="Gene3D" id="3.90.550.10">
    <property type="entry name" value="Spore Coat Polysaccharide Biosynthesis Protein SpsA, Chain A"/>
    <property type="match status" value="1"/>
</dbReference>
<dbReference type="OrthoDB" id="416786at2759"/>
<proteinExistence type="predicted"/>
<dbReference type="STRING" id="158441.A0A226DNW9"/>
<dbReference type="InterPro" id="IPR013120">
    <property type="entry name" value="FAR_NAD-bd"/>
</dbReference>
<evidence type="ECO:0000313" key="4">
    <source>
        <dbReference type="EMBL" id="OXA47232.1"/>
    </source>
</evidence>
<dbReference type="Gene3D" id="3.40.50.720">
    <property type="entry name" value="NAD(P)-binding Rossmann-like Domain"/>
    <property type="match status" value="1"/>
</dbReference>
<dbReference type="InterPro" id="IPR029044">
    <property type="entry name" value="Nucleotide-diphossugar_trans"/>
</dbReference>
<evidence type="ECO:0000256" key="2">
    <source>
        <dbReference type="ARBA" id="ARBA00022553"/>
    </source>
</evidence>
<gene>
    <name evidence="4" type="ORF">Fcan01_17701</name>
</gene>
<name>A0A226DNW9_FOLCA</name>
<dbReference type="Pfam" id="PF07993">
    <property type="entry name" value="NAD_binding_4"/>
    <property type="match status" value="1"/>
</dbReference>
<reference evidence="4 5" key="1">
    <citation type="submission" date="2015-12" db="EMBL/GenBank/DDBJ databases">
        <title>The genome of Folsomia candida.</title>
        <authorList>
            <person name="Faddeeva A."/>
            <person name="Derks M.F."/>
            <person name="Anvar Y."/>
            <person name="Smit S."/>
            <person name="Van Straalen N."/>
            <person name="Roelofs D."/>
        </authorList>
    </citation>
    <scope>NUCLEOTIDE SEQUENCE [LARGE SCALE GENOMIC DNA]</scope>
    <source>
        <strain evidence="4 5">VU population</strain>
        <tissue evidence="4">Whole body</tissue>
    </source>
</reference>
<keyword evidence="1" id="KW-0596">Phosphopantetheine</keyword>
<keyword evidence="5" id="KW-1185">Reference proteome</keyword>
<feature type="domain" description="Thioester reductase (TE)" evidence="3">
    <location>
        <begin position="270"/>
        <end position="517"/>
    </location>
</feature>
<evidence type="ECO:0000259" key="3">
    <source>
        <dbReference type="Pfam" id="PF07993"/>
    </source>
</evidence>
<dbReference type="EMBL" id="LNIX01000013">
    <property type="protein sequence ID" value="OXA47232.1"/>
    <property type="molecule type" value="Genomic_DNA"/>
</dbReference>
<dbReference type="SUPFAM" id="SSF51735">
    <property type="entry name" value="NAD(P)-binding Rossmann-fold domains"/>
    <property type="match status" value="1"/>
</dbReference>
<keyword evidence="2" id="KW-0597">Phosphoprotein</keyword>
<dbReference type="PANTHER" id="PTHR44845:SF6">
    <property type="entry name" value="BETA-ALANINE-ACTIVATING ENZYME"/>
    <property type="match status" value="1"/>
</dbReference>